<dbReference type="InterPro" id="IPR029016">
    <property type="entry name" value="GAF-like_dom_sf"/>
</dbReference>
<dbReference type="GO" id="GO:0000155">
    <property type="term" value="F:phosphorelay sensor kinase activity"/>
    <property type="evidence" value="ECO:0007669"/>
    <property type="project" value="InterPro"/>
</dbReference>
<dbReference type="Gene3D" id="3.30.450.40">
    <property type="match status" value="1"/>
</dbReference>
<evidence type="ECO:0000256" key="1">
    <source>
        <dbReference type="ARBA" id="ARBA00000085"/>
    </source>
</evidence>
<dbReference type="Proteomes" id="UP000249467">
    <property type="component" value="Unassembled WGS sequence"/>
</dbReference>
<keyword evidence="4 7" id="KW-0418">Kinase</keyword>
<evidence type="ECO:0000313" key="7">
    <source>
        <dbReference type="EMBL" id="PZO44123.1"/>
    </source>
</evidence>
<dbReference type="PROSITE" id="PS50109">
    <property type="entry name" value="HIS_KIN"/>
    <property type="match status" value="1"/>
</dbReference>
<evidence type="ECO:0000256" key="5">
    <source>
        <dbReference type="ARBA" id="ARBA00023012"/>
    </source>
</evidence>
<dbReference type="PANTHER" id="PTHR43102:SF2">
    <property type="entry name" value="GAF DOMAIN-CONTAINING PROTEIN"/>
    <property type="match status" value="1"/>
</dbReference>
<keyword evidence="5" id="KW-0902">Two-component regulatory system</keyword>
<proteinExistence type="predicted"/>
<keyword evidence="4 7" id="KW-0808">Transferase</keyword>
<dbReference type="Gene3D" id="3.30.565.10">
    <property type="entry name" value="Histidine kinase-like ATPase, C-terminal domain"/>
    <property type="match status" value="1"/>
</dbReference>
<feature type="domain" description="Histidine kinase" evidence="6">
    <location>
        <begin position="218"/>
        <end position="460"/>
    </location>
</feature>
<comment type="caution">
    <text evidence="7">The sequence shown here is derived from an EMBL/GenBank/DDBJ whole genome shotgun (WGS) entry which is preliminary data.</text>
</comment>
<reference evidence="7 8" key="1">
    <citation type="submission" date="2018-04" db="EMBL/GenBank/DDBJ databases">
        <authorList>
            <person name="Go L.Y."/>
            <person name="Mitchell J.A."/>
        </authorList>
    </citation>
    <scope>NUCLEOTIDE SEQUENCE [LARGE SCALE GENOMIC DNA]</scope>
    <source>
        <strain evidence="7">ULC066bin1</strain>
    </source>
</reference>
<evidence type="ECO:0000256" key="4">
    <source>
        <dbReference type="ARBA" id="ARBA00022777"/>
    </source>
</evidence>
<dbReference type="PANTHER" id="PTHR43102">
    <property type="entry name" value="SLR1143 PROTEIN"/>
    <property type="match status" value="1"/>
</dbReference>
<dbReference type="InterPro" id="IPR003018">
    <property type="entry name" value="GAF"/>
</dbReference>
<dbReference type="EMBL" id="QBML01000003">
    <property type="protein sequence ID" value="PZO44123.1"/>
    <property type="molecule type" value="Genomic_DNA"/>
</dbReference>
<evidence type="ECO:0000256" key="2">
    <source>
        <dbReference type="ARBA" id="ARBA00012438"/>
    </source>
</evidence>
<dbReference type="SUPFAM" id="SSF55781">
    <property type="entry name" value="GAF domain-like"/>
    <property type="match status" value="1"/>
</dbReference>
<sequence>MKSEPPIPENEDLRLDALKKYNILDTLPEETFDDLTALAAYICGTPIALISLVDENRQWFKSKIGLEATETPRDMAFCAHAILDTVPLVVPNTTEDERFADNPLVTSDPSIRFYAGMPLITPDGFALGTLCVIDRTPKDLSPEQLQALQTLGRQVITQLELRDHVTKLENNIAERKKMEDALLESNQQLTQTLIELKNTQAQLIHAEKMASLGQLVSGVAHELTNPINFIRGNVEYIISQIPELLELLKLYQQEYPQPSKTIQTKIKELDLEFLESDLPKSLSAIKGGTERINQTVLSLRNFSRLDESERKEVDLHEGIDNSLLLLQHRLNDIQVIRKYGNLPMLECCASQLNQVFMSILVNAIDAVDAVKHERSPEIIIQTQSTDRDITISIIDNGLGIAEADKGSIFDPFFTTKASGKSSGLGLSISYTIIKDHGGALQFSSQYNVGTEFRIDIPILYSAVK</sequence>
<dbReference type="InterPro" id="IPR003661">
    <property type="entry name" value="HisK_dim/P_dom"/>
</dbReference>
<evidence type="ECO:0000256" key="3">
    <source>
        <dbReference type="ARBA" id="ARBA00022553"/>
    </source>
</evidence>
<dbReference type="SMART" id="SM00387">
    <property type="entry name" value="HATPase_c"/>
    <property type="match status" value="1"/>
</dbReference>
<dbReference type="CDD" id="cd00082">
    <property type="entry name" value="HisKA"/>
    <property type="match status" value="1"/>
</dbReference>
<dbReference type="Pfam" id="PF02518">
    <property type="entry name" value="HATPase_c"/>
    <property type="match status" value="1"/>
</dbReference>
<organism evidence="7 8">
    <name type="scientific">Pseudanabaena frigida</name>
    <dbReference type="NCBI Taxonomy" id="945775"/>
    <lineage>
        <taxon>Bacteria</taxon>
        <taxon>Bacillati</taxon>
        <taxon>Cyanobacteriota</taxon>
        <taxon>Cyanophyceae</taxon>
        <taxon>Pseudanabaenales</taxon>
        <taxon>Pseudanabaenaceae</taxon>
        <taxon>Pseudanabaena</taxon>
    </lineage>
</organism>
<protein>
    <recommendedName>
        <fullName evidence="2">histidine kinase</fullName>
        <ecNumber evidence="2">2.7.13.3</ecNumber>
    </recommendedName>
</protein>
<dbReference type="Gene3D" id="1.10.287.130">
    <property type="match status" value="1"/>
</dbReference>
<comment type="catalytic activity">
    <reaction evidence="1">
        <text>ATP + protein L-histidine = ADP + protein N-phospho-L-histidine.</text>
        <dbReference type="EC" id="2.7.13.3"/>
    </reaction>
</comment>
<dbReference type="InterPro" id="IPR005467">
    <property type="entry name" value="His_kinase_dom"/>
</dbReference>
<dbReference type="SUPFAM" id="SSF47384">
    <property type="entry name" value="Homodimeric domain of signal transducing histidine kinase"/>
    <property type="match status" value="1"/>
</dbReference>
<dbReference type="AlphaFoldDB" id="A0A2W4WGA3"/>
<dbReference type="Pfam" id="PF01590">
    <property type="entry name" value="GAF"/>
    <property type="match status" value="1"/>
</dbReference>
<accession>A0A2W4WGA3</accession>
<keyword evidence="3" id="KW-0597">Phosphoprotein</keyword>
<dbReference type="InterPro" id="IPR004358">
    <property type="entry name" value="Sig_transdc_His_kin-like_C"/>
</dbReference>
<name>A0A2W4WGA3_9CYAN</name>
<dbReference type="SMART" id="SM00065">
    <property type="entry name" value="GAF"/>
    <property type="match status" value="1"/>
</dbReference>
<dbReference type="PRINTS" id="PR00344">
    <property type="entry name" value="BCTRLSENSOR"/>
</dbReference>
<reference evidence="7 8" key="2">
    <citation type="submission" date="2018-06" db="EMBL/GenBank/DDBJ databases">
        <title>Metagenomic assembly of (sub)arctic Cyanobacteria and their associated microbiome from non-axenic cultures.</title>
        <authorList>
            <person name="Baurain D."/>
        </authorList>
    </citation>
    <scope>NUCLEOTIDE SEQUENCE [LARGE SCALE GENOMIC DNA]</scope>
    <source>
        <strain evidence="7">ULC066bin1</strain>
    </source>
</reference>
<dbReference type="SUPFAM" id="SSF55874">
    <property type="entry name" value="ATPase domain of HSP90 chaperone/DNA topoisomerase II/histidine kinase"/>
    <property type="match status" value="1"/>
</dbReference>
<dbReference type="InterPro" id="IPR003594">
    <property type="entry name" value="HATPase_dom"/>
</dbReference>
<dbReference type="InterPro" id="IPR036097">
    <property type="entry name" value="HisK_dim/P_sf"/>
</dbReference>
<dbReference type="EC" id="2.7.13.3" evidence="2"/>
<dbReference type="InterPro" id="IPR036890">
    <property type="entry name" value="HATPase_C_sf"/>
</dbReference>
<evidence type="ECO:0000313" key="8">
    <source>
        <dbReference type="Proteomes" id="UP000249467"/>
    </source>
</evidence>
<gene>
    <name evidence="7" type="ORF">DCF19_02640</name>
</gene>
<evidence type="ECO:0000259" key="6">
    <source>
        <dbReference type="PROSITE" id="PS50109"/>
    </source>
</evidence>